<protein>
    <submittedName>
        <fullName evidence="1">Uncharacterized protein</fullName>
    </submittedName>
</protein>
<name>A0A1N7RNB8_9BURK</name>
<dbReference type="OrthoDB" id="8773450at2"/>
<accession>A0A1N7RNB8</accession>
<proteinExistence type="predicted"/>
<dbReference type="Pfam" id="PF18143">
    <property type="entry name" value="HAD_SAK_2"/>
    <property type="match status" value="1"/>
</dbReference>
<dbReference type="AlphaFoldDB" id="A0A1N7RNB8"/>
<gene>
    <name evidence="1" type="ORF">BN2475_90110</name>
</gene>
<organism evidence="1 2">
    <name type="scientific">Paraburkholderia ribeironis</name>
    <dbReference type="NCBI Taxonomy" id="1247936"/>
    <lineage>
        <taxon>Bacteria</taxon>
        <taxon>Pseudomonadati</taxon>
        <taxon>Pseudomonadota</taxon>
        <taxon>Betaproteobacteria</taxon>
        <taxon>Burkholderiales</taxon>
        <taxon>Burkholderiaceae</taxon>
        <taxon>Paraburkholderia</taxon>
    </lineage>
</organism>
<dbReference type="Proteomes" id="UP000187012">
    <property type="component" value="Unassembled WGS sequence"/>
</dbReference>
<dbReference type="EMBL" id="CYGX02000009">
    <property type="protein sequence ID" value="SIT36596.1"/>
    <property type="molecule type" value="Genomic_DNA"/>
</dbReference>
<keyword evidence="2" id="KW-1185">Reference proteome</keyword>
<evidence type="ECO:0000313" key="1">
    <source>
        <dbReference type="EMBL" id="SIT36596.1"/>
    </source>
</evidence>
<dbReference type="RefSeq" id="WP_094778318.1">
    <property type="nucleotide sequence ID" value="NZ_CYGX02000009.1"/>
</dbReference>
<evidence type="ECO:0000313" key="2">
    <source>
        <dbReference type="Proteomes" id="UP000187012"/>
    </source>
</evidence>
<reference evidence="1 2" key="1">
    <citation type="submission" date="2016-12" db="EMBL/GenBank/DDBJ databases">
        <authorList>
            <person name="Song W.-J."/>
            <person name="Kurnit D.M."/>
        </authorList>
    </citation>
    <scope>NUCLEOTIDE SEQUENCE [LARGE SCALE GENOMIC DNA]</scope>
    <source>
        <strain evidence="1 2">STM7296</strain>
    </source>
</reference>
<dbReference type="STRING" id="1247936.BN2475_90110"/>
<sequence length="173" mass="19602">MNRKVDSIGKTERNRQVLFLDFDGVLHRFGAVRTRRGIVSISPAVQLFEFAPILVECLAPHDRLEIVLSTSWVYLLGYQRAKNALPGALSERVVGATYHSKYFDSDMWASKARGTQILRYVLTHRLTRWLAIDDEIVGFGEHLSHVVRCDENSGLGDVSTQTLLRTRLAEQFG</sequence>